<dbReference type="OrthoDB" id="528320at2"/>
<feature type="transmembrane region" description="Helical" evidence="6">
    <location>
        <begin position="92"/>
        <end position="115"/>
    </location>
</feature>
<protein>
    <recommendedName>
        <fullName evidence="6">Probable membrane transporter protein</fullName>
    </recommendedName>
</protein>
<evidence type="ECO:0000256" key="1">
    <source>
        <dbReference type="ARBA" id="ARBA00004141"/>
    </source>
</evidence>
<dbReference type="Pfam" id="PF01925">
    <property type="entry name" value="TauE"/>
    <property type="match status" value="1"/>
</dbReference>
<dbReference type="PANTHER" id="PTHR43701:SF2">
    <property type="entry name" value="MEMBRANE TRANSPORTER PROTEIN YJNA-RELATED"/>
    <property type="match status" value="1"/>
</dbReference>
<organism evidence="7 8">
    <name type="scientific">Mycolicibacterium hodleri</name>
    <dbReference type="NCBI Taxonomy" id="49897"/>
    <lineage>
        <taxon>Bacteria</taxon>
        <taxon>Bacillati</taxon>
        <taxon>Actinomycetota</taxon>
        <taxon>Actinomycetes</taxon>
        <taxon>Mycobacteriales</taxon>
        <taxon>Mycobacteriaceae</taxon>
        <taxon>Mycolicibacterium</taxon>
    </lineage>
</organism>
<keyword evidence="6" id="KW-1003">Cell membrane</keyword>
<comment type="similarity">
    <text evidence="2 6">Belongs to the 4-toluene sulfonate uptake permease (TSUP) (TC 2.A.102) family.</text>
</comment>
<feature type="transmembrane region" description="Helical" evidence="6">
    <location>
        <begin position="250"/>
        <end position="268"/>
    </location>
</feature>
<proteinExistence type="inferred from homology"/>
<feature type="transmembrane region" description="Helical" evidence="6">
    <location>
        <begin position="136"/>
        <end position="162"/>
    </location>
</feature>
<dbReference type="InterPro" id="IPR051598">
    <property type="entry name" value="TSUP/Inactive_protease-like"/>
</dbReference>
<evidence type="ECO:0000256" key="6">
    <source>
        <dbReference type="RuleBase" id="RU363041"/>
    </source>
</evidence>
<dbReference type="EMBL" id="RCZG01000007">
    <property type="protein sequence ID" value="TPG32714.1"/>
    <property type="molecule type" value="Genomic_DNA"/>
</dbReference>
<reference evidence="7 8" key="1">
    <citation type="journal article" date="2019" name="Environ. Microbiol.">
        <title>Species interactions and distinct microbial communities in high Arctic permafrost affected cryosols are associated with the CH4 and CO2 gas fluxes.</title>
        <authorList>
            <person name="Altshuler I."/>
            <person name="Hamel J."/>
            <person name="Turney S."/>
            <person name="Magnuson E."/>
            <person name="Levesque R."/>
            <person name="Greer C."/>
            <person name="Whyte L.G."/>
        </authorList>
    </citation>
    <scope>NUCLEOTIDE SEQUENCE [LARGE SCALE GENOMIC DNA]</scope>
    <source>
        <strain evidence="7 8">S5.20</strain>
    </source>
</reference>
<dbReference type="GO" id="GO:0005886">
    <property type="term" value="C:plasma membrane"/>
    <property type="evidence" value="ECO:0007669"/>
    <property type="project" value="UniProtKB-SubCell"/>
</dbReference>
<keyword evidence="8" id="KW-1185">Reference proteome</keyword>
<dbReference type="InterPro" id="IPR002781">
    <property type="entry name" value="TM_pro_TauE-like"/>
</dbReference>
<evidence type="ECO:0000256" key="5">
    <source>
        <dbReference type="ARBA" id="ARBA00023136"/>
    </source>
</evidence>
<comment type="subcellular location">
    <subcellularLocation>
        <location evidence="6">Cell membrane</location>
        <topology evidence="6">Multi-pass membrane protein</topology>
    </subcellularLocation>
    <subcellularLocation>
        <location evidence="1">Membrane</location>
        <topology evidence="1">Multi-pass membrane protein</topology>
    </subcellularLocation>
</comment>
<feature type="transmembrane region" description="Helical" evidence="6">
    <location>
        <begin position="200"/>
        <end position="220"/>
    </location>
</feature>
<name>A0A502E5T6_9MYCO</name>
<accession>A0A502E5T6</accession>
<dbReference type="Proteomes" id="UP000320095">
    <property type="component" value="Unassembled WGS sequence"/>
</dbReference>
<evidence type="ECO:0000256" key="2">
    <source>
        <dbReference type="ARBA" id="ARBA00009142"/>
    </source>
</evidence>
<gene>
    <name evidence="7" type="ORF">EAH80_18055</name>
</gene>
<feature type="transmembrane region" description="Helical" evidence="6">
    <location>
        <begin position="67"/>
        <end position="86"/>
    </location>
</feature>
<comment type="caution">
    <text evidence="7">The sequence shown here is derived from an EMBL/GenBank/DDBJ whole genome shotgun (WGS) entry which is preliminary data.</text>
</comment>
<evidence type="ECO:0000313" key="7">
    <source>
        <dbReference type="EMBL" id="TPG32714.1"/>
    </source>
</evidence>
<evidence type="ECO:0000256" key="4">
    <source>
        <dbReference type="ARBA" id="ARBA00022989"/>
    </source>
</evidence>
<dbReference type="PANTHER" id="PTHR43701">
    <property type="entry name" value="MEMBRANE TRANSPORTER PROTEIN MJ0441-RELATED"/>
    <property type="match status" value="1"/>
</dbReference>
<evidence type="ECO:0000256" key="3">
    <source>
        <dbReference type="ARBA" id="ARBA00022692"/>
    </source>
</evidence>
<feature type="transmembrane region" description="Helical" evidence="6">
    <location>
        <begin position="42"/>
        <end position="60"/>
    </location>
</feature>
<dbReference type="RefSeq" id="WP_140693760.1">
    <property type="nucleotide sequence ID" value="NZ_RCZG01000007.1"/>
</dbReference>
<keyword evidence="5 6" id="KW-0472">Membrane</keyword>
<sequence>MIALLIALAVLVGVSLGLLGGGGSILTVPLLAYVAGMDARPAIATSLLVVGVTSTVSAITHAKAGRVQWRIAALFGAAAMAGAYTGGRLARFVPGTVLLIAFATIMIAAGIAMLLGRKDGQHYDGGQPLPLIKITIMGVGVGVISGLVGAGGGFLLVPALVLLTGLPMPVAVGTSLVIISMQSFAGFAGHITTEHIDWRLAAYVTAAAVVGALIGGRLVAKVDPATLRKLFGWFVLFMASLMLAEEIHPAVGITTAVVTLLAAAQSVACSRYGHCPLRRISRRRMSAAG</sequence>
<keyword evidence="3 6" id="KW-0812">Transmembrane</keyword>
<keyword evidence="4 6" id="KW-1133">Transmembrane helix</keyword>
<evidence type="ECO:0000313" key="8">
    <source>
        <dbReference type="Proteomes" id="UP000320095"/>
    </source>
</evidence>
<dbReference type="AlphaFoldDB" id="A0A502E5T6"/>